<dbReference type="OrthoDB" id="5363652at2"/>
<dbReference type="HOGENOM" id="CLU_773365_0_0_9"/>
<reference evidence="1 2" key="1">
    <citation type="submission" date="2009-01" db="EMBL/GenBank/DDBJ databases">
        <authorList>
            <person name="Qin X."/>
            <person name="Bachman B."/>
            <person name="Battles P."/>
            <person name="Bell A."/>
            <person name="Bess C."/>
            <person name="Bickham C."/>
            <person name="Chaboub L."/>
            <person name="Chen D."/>
            <person name="Coyle M."/>
            <person name="Deiros D.R."/>
            <person name="Dinh H."/>
            <person name="Forbes L."/>
            <person name="Fowler G."/>
            <person name="Francisco L."/>
            <person name="Fu Q."/>
            <person name="Gubbala S."/>
            <person name="Hale W."/>
            <person name="Han Y."/>
            <person name="Hemphill L."/>
            <person name="Highlander S.K."/>
            <person name="Hirani K."/>
            <person name="Hogues M."/>
            <person name="Jackson L."/>
            <person name="Jakkamsetti A."/>
            <person name="Javaid M."/>
            <person name="Jiang H."/>
            <person name="Korchina V."/>
            <person name="Kovar C."/>
            <person name="Lara F."/>
            <person name="Lee S."/>
            <person name="Mata R."/>
            <person name="Mathew T."/>
            <person name="Moen C."/>
            <person name="Morales K."/>
            <person name="Munidasa M."/>
            <person name="Nazareth L."/>
            <person name="Ngo R."/>
            <person name="Nguyen L."/>
            <person name="Okwuonu G."/>
            <person name="Ongeri F."/>
            <person name="Patil S."/>
            <person name="Petrosino J."/>
            <person name="Pham C."/>
            <person name="Pham P."/>
            <person name="Pu L.-L."/>
            <person name="Puazo M."/>
            <person name="Raj R."/>
            <person name="Reid J."/>
            <person name="Rouhana J."/>
            <person name="Saada N."/>
            <person name="Shang Y."/>
            <person name="Simmons D."/>
            <person name="Thornton R."/>
            <person name="Warren J."/>
            <person name="Weissenberger G."/>
            <person name="Zhang J."/>
            <person name="Zhang L."/>
            <person name="Zhou C."/>
            <person name="Zhu D."/>
            <person name="Muzny D."/>
            <person name="Worley K."/>
            <person name="Gibbs R."/>
        </authorList>
    </citation>
    <scope>NUCLEOTIDE SEQUENCE [LARGE SCALE GENOMIC DNA]</scope>
    <source>
        <strain evidence="1 2">ATCC 49540</strain>
    </source>
</reference>
<dbReference type="RefSeq" id="WP_003716718.1">
    <property type="nucleotide sequence ID" value="NZ_AZGL01000079.1"/>
</dbReference>
<sequence>MNSGSPKSFKTLDEQCDIIFDQRHLKVPSNECKKKSIGRLKNELIQKNYFDLVNGLEDVINVSDPKHKYYGDYSLDDLLGLYKLNEDLRQLLLANIGRFEISLKTSIAYHFSRHYPIWNDYRDPSHYKDITRNDREEVFYARFGYSIKYSGDNPKINQRDLFPFFVTDNVLRRKLRRKERYMSAYGGCPPLWVAIKILDFGQTHLMFTLLNATVAKEVLADFNLKPVERQEFESVLYVVNWLRNECAHFEMINKSRYHAKYPVDASLIKRLGLRTNRSRRNLNLFQVMCILDSIQEIKISFFNLIKQSRIPSRLKSSYLRSIGYWRQSNWPLPFDF</sequence>
<evidence type="ECO:0000313" key="2">
    <source>
        <dbReference type="Proteomes" id="UP000004483"/>
    </source>
</evidence>
<dbReference type="Proteomes" id="UP000004483">
    <property type="component" value="Unassembled WGS sequence"/>
</dbReference>
<gene>
    <name evidence="1" type="ORF">HMPREF0549_1451</name>
</gene>
<protein>
    <submittedName>
        <fullName evidence="1">Abi-like protein</fullName>
    </submittedName>
</protein>
<proteinExistence type="predicted"/>
<dbReference type="InterPro" id="IPR011664">
    <property type="entry name" value="Abi_system_AbiD/AbiF-like"/>
</dbReference>
<comment type="caution">
    <text evidence="1">The sequence shown here is derived from an EMBL/GenBank/DDBJ whole genome shotgun (WGS) entry which is preliminary data.</text>
</comment>
<dbReference type="Pfam" id="PF07751">
    <property type="entry name" value="Abi_2"/>
    <property type="match status" value="1"/>
</dbReference>
<dbReference type="eggNOG" id="COG4823">
    <property type="taxonomic scope" value="Bacteria"/>
</dbReference>
<dbReference type="PATRIC" id="fig|1423814.6.peg.1615"/>
<accession>C2EVG5</accession>
<dbReference type="EMBL" id="ACGV01000152">
    <property type="protein sequence ID" value="EEJ40103.1"/>
    <property type="molecule type" value="Genomic_DNA"/>
</dbReference>
<organism evidence="1 2">
    <name type="scientific">Limosilactobacillus vaginalis DSM 5837 = ATCC 49540</name>
    <dbReference type="NCBI Taxonomy" id="1423814"/>
    <lineage>
        <taxon>Bacteria</taxon>
        <taxon>Bacillati</taxon>
        <taxon>Bacillota</taxon>
        <taxon>Bacilli</taxon>
        <taxon>Lactobacillales</taxon>
        <taxon>Lactobacillaceae</taxon>
        <taxon>Limosilactobacillus</taxon>
    </lineage>
</organism>
<dbReference type="AlphaFoldDB" id="C2EVG5"/>
<name>C2EVG5_9LACO</name>
<evidence type="ECO:0000313" key="1">
    <source>
        <dbReference type="EMBL" id="EEJ40103.1"/>
    </source>
</evidence>